<dbReference type="InterPro" id="IPR000182">
    <property type="entry name" value="GNAT_dom"/>
</dbReference>
<feature type="domain" description="N-acetyltransferase" evidence="1">
    <location>
        <begin position="2"/>
        <end position="163"/>
    </location>
</feature>
<dbReference type="InterPro" id="IPR016181">
    <property type="entry name" value="Acyl_CoA_acyltransferase"/>
</dbReference>
<name>A0ABX2CA95_9BRAD</name>
<keyword evidence="3" id="KW-1185">Reference proteome</keyword>
<dbReference type="EMBL" id="JABFDN010000002">
    <property type="protein sequence ID" value="NPU65181.1"/>
    <property type="molecule type" value="Genomic_DNA"/>
</dbReference>
<dbReference type="Pfam" id="PF00583">
    <property type="entry name" value="Acetyltransf_1"/>
    <property type="match status" value="1"/>
</dbReference>
<dbReference type="RefSeq" id="WP_172110250.1">
    <property type="nucleotide sequence ID" value="NZ_JABFDM010000019.1"/>
</dbReference>
<proteinExistence type="predicted"/>
<protein>
    <submittedName>
        <fullName evidence="2">GNAT family N-acetyltransferase</fullName>
    </submittedName>
</protein>
<dbReference type="PROSITE" id="PS51186">
    <property type="entry name" value="GNAT"/>
    <property type="match status" value="1"/>
</dbReference>
<dbReference type="Proteomes" id="UP000886476">
    <property type="component" value="Unassembled WGS sequence"/>
</dbReference>
<comment type="caution">
    <text evidence="2">The sequence shown here is derived from an EMBL/GenBank/DDBJ whole genome shotgun (WGS) entry which is preliminary data.</text>
</comment>
<reference evidence="2" key="1">
    <citation type="submission" date="2020-05" db="EMBL/GenBank/DDBJ databases">
        <title>Nod-independent and nitrogen-fixing Bradyrhizobium aeschynomene sp. nov. isolated from nodules of Aeschynomene indica.</title>
        <authorList>
            <person name="Zhang Z."/>
        </authorList>
    </citation>
    <scope>NUCLEOTIDE SEQUENCE</scope>
    <source>
        <strain evidence="2">83012</strain>
    </source>
</reference>
<dbReference type="PANTHER" id="PTHR43072">
    <property type="entry name" value="N-ACETYLTRANSFERASE"/>
    <property type="match status" value="1"/>
</dbReference>
<evidence type="ECO:0000259" key="1">
    <source>
        <dbReference type="PROSITE" id="PS51186"/>
    </source>
</evidence>
<evidence type="ECO:0000313" key="2">
    <source>
        <dbReference type="EMBL" id="NPU65181.1"/>
    </source>
</evidence>
<organism evidence="2 3">
    <name type="scientific">Bradyrhizobium aeschynomenes</name>
    <dbReference type="NCBI Taxonomy" id="2734909"/>
    <lineage>
        <taxon>Bacteria</taxon>
        <taxon>Pseudomonadati</taxon>
        <taxon>Pseudomonadota</taxon>
        <taxon>Alphaproteobacteria</taxon>
        <taxon>Hyphomicrobiales</taxon>
        <taxon>Nitrobacteraceae</taxon>
        <taxon>Bradyrhizobium</taxon>
    </lineage>
</organism>
<evidence type="ECO:0000313" key="3">
    <source>
        <dbReference type="Proteomes" id="UP000886476"/>
    </source>
</evidence>
<gene>
    <name evidence="2" type="ORF">HL667_09265</name>
</gene>
<dbReference type="SUPFAM" id="SSF55729">
    <property type="entry name" value="Acyl-CoA N-acyltransferases (Nat)"/>
    <property type="match status" value="1"/>
</dbReference>
<accession>A0ABX2CA95</accession>
<dbReference type="CDD" id="cd04301">
    <property type="entry name" value="NAT_SF"/>
    <property type="match status" value="1"/>
</dbReference>
<dbReference type="Gene3D" id="3.40.630.30">
    <property type="match status" value="1"/>
</dbReference>
<sequence>MVEIVPITAAHIESFHRTLDYVARERRYLSFVQAPPLDSTRAFILNNIHEGYPQFVALSAGEVVGWCDVTPKSGPIDARIGVLGMGLLPQFRHQGIGGRLMTAALEAARAAGFSRAELTVYRGNTNAIRLYQKAGFLLKAVQPREAGDDGFDKTLLVMALALDARG</sequence>